<dbReference type="PANTHER" id="PTHR35394:SF5">
    <property type="entry name" value="DUF3176 DOMAIN-CONTAINING PROTEIN"/>
    <property type="match status" value="1"/>
</dbReference>
<proteinExistence type="predicted"/>
<feature type="compositionally biased region" description="Low complexity" evidence="1">
    <location>
        <begin position="81"/>
        <end position="93"/>
    </location>
</feature>
<dbReference type="InterPro" id="IPR021514">
    <property type="entry name" value="DUF3176"/>
</dbReference>
<evidence type="ECO:0000313" key="4">
    <source>
        <dbReference type="Proteomes" id="UP000286045"/>
    </source>
</evidence>
<dbReference type="PANTHER" id="PTHR35394">
    <property type="entry name" value="DUF3176 DOMAIN-CONTAINING PROTEIN"/>
    <property type="match status" value="1"/>
</dbReference>
<feature type="transmembrane region" description="Helical" evidence="2">
    <location>
        <begin position="217"/>
        <end position="235"/>
    </location>
</feature>
<dbReference type="EMBL" id="RYZI01000717">
    <property type="protein sequence ID" value="RWA03712.1"/>
    <property type="molecule type" value="Genomic_DNA"/>
</dbReference>
<evidence type="ECO:0000256" key="1">
    <source>
        <dbReference type="SAM" id="MobiDB-lite"/>
    </source>
</evidence>
<evidence type="ECO:0000256" key="2">
    <source>
        <dbReference type="SAM" id="Phobius"/>
    </source>
</evidence>
<sequence>MEPPSSQEQRCASDILVGRTRVDAVSPISTHLDYQSENRRTRLLTTMQSQGTIPRYPEEAGIEGVAHSVQDRGTRAILLSESSGSTGNSRISSDFPRQQKPNVKGPPTWWWWWWWWWEIGAAVLSITSLVLLFVLLSKSDGRRLQSWYLPIQPNSLIAVLTTVAKTSMMVPVASCLSQLKWRHFISQPRPLDQFQVMDDASRGPWGSFMLLIKGLKIRTFLPLSLAFVTVVGLGFEPSAQQILDFPERTSVLANVSAEVGIATEYLSKGFVPGNTVWKLEPSTDLFRLQSSLIDGISGAVFEPNFNCPSDYCTWDDFTTLGICSAYQNLTGRIEMSCDDPDDPLFNCTYIFPDGKGSTIARNVTFGDLGKSQYLRVESFRSWFESTAPQNRSGVLSAVKVTNYDLYRNAIPGIGFAYPEPPVTESYFTRFYWCAQTFRNVTAIPRQLSYGSVDVEELNEIQYDIGGGCSCTVFSSPTAGTNFTVDSTLVEYLMDYLENLLTQAVINVAPYSPQVNTIDLANYLYTANFQNLTVNLAATISNQIRSADPGDNKNASTVHGIAHTKEIYIHVRWPWTILPAATVLITSMLLVLAILVNMKHPLLKSSALALLFHGLDDDFAGIHPGQLETAEKIEHAAKSMRVHLAASGEDPLLKFRRQE</sequence>
<dbReference type="Proteomes" id="UP000286045">
    <property type="component" value="Unassembled WGS sequence"/>
</dbReference>
<reference evidence="3 4" key="1">
    <citation type="submission" date="2018-12" db="EMBL/GenBank/DDBJ databases">
        <title>Draft genome sequence of Xylaria grammica IHI A82.</title>
        <authorList>
            <person name="Buettner E."/>
            <person name="Kellner H."/>
        </authorList>
    </citation>
    <scope>NUCLEOTIDE SEQUENCE [LARGE SCALE GENOMIC DNA]</scope>
    <source>
        <strain evidence="3 4">IHI A82</strain>
    </source>
</reference>
<keyword evidence="4" id="KW-1185">Reference proteome</keyword>
<keyword evidence="2" id="KW-0812">Transmembrane</keyword>
<name>A0A439CNG6_9PEZI</name>
<organism evidence="3 4">
    <name type="scientific">Xylaria grammica</name>
    <dbReference type="NCBI Taxonomy" id="363999"/>
    <lineage>
        <taxon>Eukaryota</taxon>
        <taxon>Fungi</taxon>
        <taxon>Dikarya</taxon>
        <taxon>Ascomycota</taxon>
        <taxon>Pezizomycotina</taxon>
        <taxon>Sordariomycetes</taxon>
        <taxon>Xylariomycetidae</taxon>
        <taxon>Xylariales</taxon>
        <taxon>Xylariaceae</taxon>
        <taxon>Xylaria</taxon>
    </lineage>
</organism>
<dbReference type="Pfam" id="PF11374">
    <property type="entry name" value="DUF3176"/>
    <property type="match status" value="1"/>
</dbReference>
<feature type="transmembrane region" description="Helical" evidence="2">
    <location>
        <begin position="114"/>
        <end position="136"/>
    </location>
</feature>
<feature type="transmembrane region" description="Helical" evidence="2">
    <location>
        <begin position="572"/>
        <end position="595"/>
    </location>
</feature>
<feature type="region of interest" description="Disordered" evidence="1">
    <location>
        <begin position="81"/>
        <end position="100"/>
    </location>
</feature>
<dbReference type="AlphaFoldDB" id="A0A439CNG6"/>
<gene>
    <name evidence="3" type="ORF">EKO27_g11395</name>
</gene>
<protein>
    <submittedName>
        <fullName evidence="3">Uncharacterized protein</fullName>
    </submittedName>
</protein>
<dbReference type="STRING" id="363999.A0A439CNG6"/>
<keyword evidence="2" id="KW-1133">Transmembrane helix</keyword>
<accession>A0A439CNG6</accession>
<evidence type="ECO:0000313" key="3">
    <source>
        <dbReference type="EMBL" id="RWA03712.1"/>
    </source>
</evidence>
<comment type="caution">
    <text evidence="3">The sequence shown here is derived from an EMBL/GenBank/DDBJ whole genome shotgun (WGS) entry which is preliminary data.</text>
</comment>
<keyword evidence="2" id="KW-0472">Membrane</keyword>